<dbReference type="Pfam" id="PF04131">
    <property type="entry name" value="NanE"/>
    <property type="match status" value="1"/>
</dbReference>
<evidence type="ECO:0000256" key="1">
    <source>
        <dbReference type="ARBA" id="ARBA00000056"/>
    </source>
</evidence>
<dbReference type="InterPro" id="IPR007260">
    <property type="entry name" value="NanE"/>
</dbReference>
<dbReference type="PANTHER" id="PTHR36204:SF1">
    <property type="entry name" value="N-ACETYLMANNOSAMINE-6-PHOSPHATE 2-EPIMERASE-RELATED"/>
    <property type="match status" value="1"/>
</dbReference>
<proteinExistence type="inferred from homology"/>
<dbReference type="HAMAP" id="MF_01235">
    <property type="entry name" value="ManNAc6P_epimer"/>
    <property type="match status" value="1"/>
</dbReference>
<comment type="caution">
    <text evidence="8">The sequence shown here is derived from an EMBL/GenBank/DDBJ whole genome shotgun (WGS) entry which is preliminary data.</text>
</comment>
<dbReference type="Proteomes" id="UP001242811">
    <property type="component" value="Unassembled WGS sequence"/>
</dbReference>
<name>A0ABU0KWN9_9BACL</name>
<reference evidence="8 9" key="1">
    <citation type="submission" date="2023-07" db="EMBL/GenBank/DDBJ databases">
        <title>Genomic Encyclopedia of Type Strains, Phase IV (KMG-IV): sequencing the most valuable type-strain genomes for metagenomic binning, comparative biology and taxonomic classification.</title>
        <authorList>
            <person name="Goeker M."/>
        </authorList>
    </citation>
    <scope>NUCLEOTIDE SEQUENCE [LARGE SCALE GENOMIC DNA]</scope>
    <source>
        <strain evidence="8 9">DSM 14914</strain>
    </source>
</reference>
<comment type="function">
    <text evidence="2 7">Converts N-acetylmannosamine-6-phosphate (ManNAc-6-P) to N-acetylglucosamine-6-phosphate (GlcNAc-6-P).</text>
</comment>
<dbReference type="SUPFAM" id="SSF51366">
    <property type="entry name" value="Ribulose-phoshate binding barrel"/>
    <property type="match status" value="1"/>
</dbReference>
<evidence type="ECO:0000313" key="8">
    <source>
        <dbReference type="EMBL" id="MDQ0493865.1"/>
    </source>
</evidence>
<evidence type="ECO:0000256" key="4">
    <source>
        <dbReference type="ARBA" id="ARBA00007439"/>
    </source>
</evidence>
<dbReference type="NCBIfam" id="NF002231">
    <property type="entry name" value="PRK01130.1"/>
    <property type="match status" value="1"/>
</dbReference>
<dbReference type="InterPro" id="IPR013785">
    <property type="entry name" value="Aldolase_TIM"/>
</dbReference>
<evidence type="ECO:0000256" key="2">
    <source>
        <dbReference type="ARBA" id="ARBA00002147"/>
    </source>
</evidence>
<dbReference type="EMBL" id="JAUSWA010000009">
    <property type="protein sequence ID" value="MDQ0493865.1"/>
    <property type="molecule type" value="Genomic_DNA"/>
</dbReference>
<dbReference type="CDD" id="cd04729">
    <property type="entry name" value="NanE"/>
    <property type="match status" value="1"/>
</dbReference>
<dbReference type="InterPro" id="IPR011060">
    <property type="entry name" value="RibuloseP-bd_barrel"/>
</dbReference>
<dbReference type="PANTHER" id="PTHR36204">
    <property type="entry name" value="N-ACETYLMANNOSAMINE-6-PHOSPHATE 2-EPIMERASE-RELATED"/>
    <property type="match status" value="1"/>
</dbReference>
<evidence type="ECO:0000256" key="3">
    <source>
        <dbReference type="ARBA" id="ARBA00005081"/>
    </source>
</evidence>
<evidence type="ECO:0000256" key="6">
    <source>
        <dbReference type="ARBA" id="ARBA00023277"/>
    </source>
</evidence>
<keyword evidence="5 7" id="KW-0413">Isomerase</keyword>
<dbReference type="EC" id="5.1.3.9" evidence="7"/>
<dbReference type="Gene3D" id="3.20.20.70">
    <property type="entry name" value="Aldolase class I"/>
    <property type="match status" value="1"/>
</dbReference>
<gene>
    <name evidence="7" type="primary">nanE</name>
    <name evidence="8" type="ORF">QOZ95_002027</name>
</gene>
<evidence type="ECO:0000256" key="7">
    <source>
        <dbReference type="HAMAP-Rule" id="MF_01235"/>
    </source>
</evidence>
<comment type="catalytic activity">
    <reaction evidence="1 7">
        <text>an N-acyl-D-glucosamine 6-phosphate = an N-acyl-D-mannosamine 6-phosphate</text>
        <dbReference type="Rhea" id="RHEA:23932"/>
        <dbReference type="ChEBI" id="CHEBI:57599"/>
        <dbReference type="ChEBI" id="CHEBI:57666"/>
        <dbReference type="EC" id="5.1.3.9"/>
    </reaction>
</comment>
<keyword evidence="9" id="KW-1185">Reference proteome</keyword>
<dbReference type="GO" id="GO:0047465">
    <property type="term" value="F:N-acylglucosamine-6-phosphate 2-epimerase activity"/>
    <property type="evidence" value="ECO:0007669"/>
    <property type="project" value="UniProtKB-EC"/>
</dbReference>
<evidence type="ECO:0000256" key="5">
    <source>
        <dbReference type="ARBA" id="ARBA00023235"/>
    </source>
</evidence>
<organism evidence="8 9">
    <name type="scientific">Paenibacillus brasilensis</name>
    <dbReference type="NCBI Taxonomy" id="128574"/>
    <lineage>
        <taxon>Bacteria</taxon>
        <taxon>Bacillati</taxon>
        <taxon>Bacillota</taxon>
        <taxon>Bacilli</taxon>
        <taxon>Bacillales</taxon>
        <taxon>Paenibacillaceae</taxon>
        <taxon>Paenibacillus</taxon>
    </lineage>
</organism>
<evidence type="ECO:0000313" key="9">
    <source>
        <dbReference type="Proteomes" id="UP001242811"/>
    </source>
</evidence>
<comment type="similarity">
    <text evidence="4 7">Belongs to the NanE family.</text>
</comment>
<keyword evidence="6 7" id="KW-0119">Carbohydrate metabolism</keyword>
<protein>
    <recommendedName>
        <fullName evidence="7">Putative N-acetylmannosamine-6-phosphate 2-epimerase</fullName>
        <ecNumber evidence="7">5.1.3.9</ecNumber>
    </recommendedName>
    <alternativeName>
        <fullName evidence="7">ManNAc-6-P epimerase</fullName>
    </alternativeName>
</protein>
<sequence length="247" mass="26632">MPRRESDPMEMEAVLSRVRHGLIVSCQALPDEPLYGADSMVKMARAAQQGGAVAIRANGAADVRAIKQALSLPVIGLIKRDYEDSDIYITPTLREMEELVEAGADIIALDATLRPRPGGCKLKRLIDYAHEHGVTSMADISTLEEALHAASLGVGCVSTTLSGYTPYSTQIEGPDLELVRRASELVPVPLIAEGRIHDPAQVKEAFRLGAHAVVVGSAITRPQLITQRFADAARKAVKCIYGDERPN</sequence>
<comment type="pathway">
    <text evidence="3 7">Amino-sugar metabolism; N-acetylneuraminate degradation; D-fructose 6-phosphate from N-acetylneuraminate: step 3/5.</text>
</comment>
<accession>A0ABU0KWN9</accession>